<evidence type="ECO:0000256" key="8">
    <source>
        <dbReference type="ARBA" id="ARBA00039097"/>
    </source>
</evidence>
<dbReference type="InterPro" id="IPR018303">
    <property type="entry name" value="ATPase_P-typ_P_site"/>
</dbReference>
<evidence type="ECO:0000313" key="12">
    <source>
        <dbReference type="EMBL" id="MCS3676251.1"/>
    </source>
</evidence>
<gene>
    <name evidence="12" type="ORF">GGP71_000147</name>
</gene>
<protein>
    <recommendedName>
        <fullName evidence="8">P-type Zn(2+) transporter</fullName>
        <ecNumber evidence="8">7.2.2.12</ecNumber>
    </recommendedName>
</protein>
<dbReference type="PROSITE" id="PS01229">
    <property type="entry name" value="COF_2"/>
    <property type="match status" value="1"/>
</dbReference>
<dbReference type="AlphaFoldDB" id="A0A9X2Q3Y1"/>
<evidence type="ECO:0000259" key="11">
    <source>
        <dbReference type="Pfam" id="PF00122"/>
    </source>
</evidence>
<comment type="similarity">
    <text evidence="2 10">Belongs to the cation transport ATPase (P-type) (TC 3.A.3) family. Type IB subfamily.</text>
</comment>
<dbReference type="SUPFAM" id="SSF81653">
    <property type="entry name" value="Calcium ATPase, transduction domain A"/>
    <property type="match status" value="1"/>
</dbReference>
<dbReference type="EMBL" id="JANUAU010000001">
    <property type="protein sequence ID" value="MCS3676251.1"/>
    <property type="molecule type" value="Genomic_DNA"/>
</dbReference>
<accession>A0A9X2Q3Y1</accession>
<feature type="transmembrane region" description="Helical" evidence="10">
    <location>
        <begin position="554"/>
        <end position="573"/>
    </location>
</feature>
<evidence type="ECO:0000256" key="5">
    <source>
        <dbReference type="ARBA" id="ARBA00022967"/>
    </source>
</evidence>
<evidence type="ECO:0000256" key="3">
    <source>
        <dbReference type="ARBA" id="ARBA00022692"/>
    </source>
</evidence>
<evidence type="ECO:0000256" key="6">
    <source>
        <dbReference type="ARBA" id="ARBA00022989"/>
    </source>
</evidence>
<dbReference type="PROSITE" id="PS00154">
    <property type="entry name" value="ATPASE_E1_E2"/>
    <property type="match status" value="1"/>
</dbReference>
<dbReference type="RefSeq" id="WP_259079105.1">
    <property type="nucleotide sequence ID" value="NZ_JANUAU010000001.1"/>
</dbReference>
<dbReference type="GO" id="GO:0005524">
    <property type="term" value="F:ATP binding"/>
    <property type="evidence" value="ECO:0007669"/>
    <property type="project" value="UniProtKB-UniRule"/>
</dbReference>
<dbReference type="InterPro" id="IPR023298">
    <property type="entry name" value="ATPase_P-typ_TM_dom_sf"/>
</dbReference>
<evidence type="ECO:0000256" key="10">
    <source>
        <dbReference type="RuleBase" id="RU362081"/>
    </source>
</evidence>
<evidence type="ECO:0000256" key="9">
    <source>
        <dbReference type="ARBA" id="ARBA00047308"/>
    </source>
</evidence>
<keyword evidence="7 10" id="KW-0472">Membrane</keyword>
<organism evidence="12 13">
    <name type="scientific">Salinibacter ruber</name>
    <dbReference type="NCBI Taxonomy" id="146919"/>
    <lineage>
        <taxon>Bacteria</taxon>
        <taxon>Pseudomonadati</taxon>
        <taxon>Rhodothermota</taxon>
        <taxon>Rhodothermia</taxon>
        <taxon>Rhodothermales</taxon>
        <taxon>Salinibacteraceae</taxon>
        <taxon>Salinibacter</taxon>
    </lineage>
</organism>
<dbReference type="InterPro" id="IPR044492">
    <property type="entry name" value="P_typ_ATPase_HD_dom"/>
</dbReference>
<dbReference type="Gene3D" id="1.20.120.1630">
    <property type="match status" value="1"/>
</dbReference>
<dbReference type="Gene3D" id="3.30.70.100">
    <property type="match status" value="2"/>
</dbReference>
<evidence type="ECO:0000256" key="4">
    <source>
        <dbReference type="ARBA" id="ARBA00022723"/>
    </source>
</evidence>
<dbReference type="InterPro" id="IPR023214">
    <property type="entry name" value="HAD_sf"/>
</dbReference>
<keyword evidence="5" id="KW-1278">Translocase</keyword>
<sequence length="944" mass="101704">MGYLGLRACLGLEAELVTEGPFAVSRNPGYVGDLILMAGYVILSDSRLAGIVAAGAALWFLVAPLAEEPWLEKQYGEDYRRYKKKHFRFSVGRRSGRPHARDLRFYVLCSSILNSHRFAMADRIQLDLPILLPNVPSAKDACVERLTSSLQERDGVERAHVRAATNGEPDALCIHYDPDVVPLPRIRQMAKSLGTELTDHYGHLSWSVQGIKHPRRARTIAKRLRQSRGVVEAEASASERIRVEYDRSETDENTIRDVLRTMGVRVQEGVLEAHELDEETGEDVHKGQGSEEGQNHKVVHDHGGIFGEKTELIFAIIAGVCVAGGFGLSFVGGVSAWVPWGLYVGGYVFGGYYTVREAIDTLRVGDFEVDFLMLVAAAGAAALGKWLEGAFLLFLFSLGHALEHYAMGRARQAIESLAELAPDTALVRRDGTEKEISVDDLRVGDTVIVKPNERIPADGFVTQGESAVNQAPVTGESVPVDKEPVGDPNAVGDPTDLGAAHRVYAGTINGSGALTVRVTKRANESTISRVVQMVTEAEAEKSPTERFTDRFERIFVPSVLGLVVILLFAWVPLEETFADSFYRAMAVLVAASPCALAIATPSAVLSGVARAGQGGVLVKGGGPLERLGRLGALAFDKTGTLTEGKPRVTDVRPYNGTLEEDLLRVAVATELLSDHPLAEAVVRYGQEHLDGRPLQAATDLESITGRGIRASFGGVPVHVGKDTLFEEVAGPPLPEALRETVESLESEGRTTMIVRKGETYLGVIGLADTPRQGASDVIDRLRRVGIRRMIMISGDNQRVVDAVAKELGIDEARGDLLPEDKVDAVRALRREGEVAMVGDGVNDAPAMANATVGIAMGAAGSDVALETADLALMANELRHLPFAVGLSRQTSRIIRQNLWIALGMVALLIPATLFGLQIGPAVVLHEGSTLLVVGNALRLLRYSG</sequence>
<dbReference type="Gene3D" id="3.40.1110.10">
    <property type="entry name" value="Calcium-transporting ATPase, cytoplasmic domain N"/>
    <property type="match status" value="1"/>
</dbReference>
<dbReference type="Pfam" id="PF00122">
    <property type="entry name" value="E1-E2_ATPase"/>
    <property type="match status" value="1"/>
</dbReference>
<dbReference type="GO" id="GO:0016887">
    <property type="term" value="F:ATP hydrolysis activity"/>
    <property type="evidence" value="ECO:0007669"/>
    <property type="project" value="InterPro"/>
</dbReference>
<dbReference type="SUPFAM" id="SSF56784">
    <property type="entry name" value="HAD-like"/>
    <property type="match status" value="1"/>
</dbReference>
<dbReference type="Gene3D" id="2.70.150.10">
    <property type="entry name" value="Calcium-transporting ATPase, cytoplasmic transduction domain A"/>
    <property type="match status" value="1"/>
</dbReference>
<keyword evidence="4 10" id="KW-0479">Metal-binding</keyword>
<evidence type="ECO:0000313" key="13">
    <source>
        <dbReference type="Proteomes" id="UP001155027"/>
    </source>
</evidence>
<comment type="subcellular location">
    <subcellularLocation>
        <location evidence="10">Cell membrane</location>
    </subcellularLocation>
    <subcellularLocation>
        <location evidence="1">Endomembrane system</location>
        <topology evidence="1">Multi-pass membrane protein</topology>
    </subcellularLocation>
</comment>
<dbReference type="NCBIfam" id="TIGR01494">
    <property type="entry name" value="ATPase_P-type"/>
    <property type="match status" value="2"/>
</dbReference>
<dbReference type="InterPro" id="IPR027256">
    <property type="entry name" value="P-typ_ATPase_IB"/>
</dbReference>
<evidence type="ECO:0000256" key="7">
    <source>
        <dbReference type="ARBA" id="ARBA00023136"/>
    </source>
</evidence>
<dbReference type="Pfam" id="PF00702">
    <property type="entry name" value="Hydrolase"/>
    <property type="match status" value="1"/>
</dbReference>
<dbReference type="InterPro" id="IPR036412">
    <property type="entry name" value="HAD-like_sf"/>
</dbReference>
<comment type="caution">
    <text evidence="12">The sequence shown here is derived from an EMBL/GenBank/DDBJ whole genome shotgun (WGS) entry which is preliminary data.</text>
</comment>
<dbReference type="InterPro" id="IPR001757">
    <property type="entry name" value="P_typ_ATPase"/>
</dbReference>
<dbReference type="PRINTS" id="PR00119">
    <property type="entry name" value="CATATPASE"/>
</dbReference>
<dbReference type="InterPro" id="IPR023299">
    <property type="entry name" value="ATPase_P-typ_cyto_dom_N"/>
</dbReference>
<keyword evidence="6 10" id="KW-1133">Transmembrane helix</keyword>
<dbReference type="GO" id="GO:0016463">
    <property type="term" value="F:P-type zinc transporter activity"/>
    <property type="evidence" value="ECO:0007669"/>
    <property type="project" value="UniProtKB-EC"/>
</dbReference>
<dbReference type="GO" id="GO:0012505">
    <property type="term" value="C:endomembrane system"/>
    <property type="evidence" value="ECO:0007669"/>
    <property type="project" value="UniProtKB-SubCell"/>
</dbReference>
<dbReference type="SFLD" id="SFLDG00002">
    <property type="entry name" value="C1.7:_P-type_atpase_like"/>
    <property type="match status" value="1"/>
</dbReference>
<keyword evidence="10" id="KW-0547">Nucleotide-binding</keyword>
<dbReference type="InterPro" id="IPR051014">
    <property type="entry name" value="Cation_Transport_ATPase_IB"/>
</dbReference>
<comment type="catalytic activity">
    <reaction evidence="9">
        <text>Zn(2+)(in) + ATP + H2O = Zn(2+)(out) + ADP + phosphate + H(+)</text>
        <dbReference type="Rhea" id="RHEA:20621"/>
        <dbReference type="ChEBI" id="CHEBI:15377"/>
        <dbReference type="ChEBI" id="CHEBI:15378"/>
        <dbReference type="ChEBI" id="CHEBI:29105"/>
        <dbReference type="ChEBI" id="CHEBI:30616"/>
        <dbReference type="ChEBI" id="CHEBI:43474"/>
        <dbReference type="ChEBI" id="CHEBI:456216"/>
        <dbReference type="EC" id="7.2.2.12"/>
    </reaction>
</comment>
<dbReference type="GO" id="GO:0046872">
    <property type="term" value="F:metal ion binding"/>
    <property type="evidence" value="ECO:0007669"/>
    <property type="project" value="UniProtKB-KW"/>
</dbReference>
<dbReference type="CDD" id="cd07551">
    <property type="entry name" value="P-type_ATPase_HM_ZosA_PfeT-like"/>
    <property type="match status" value="1"/>
</dbReference>
<keyword evidence="3 10" id="KW-0812">Transmembrane</keyword>
<dbReference type="SFLD" id="SFLDF00027">
    <property type="entry name" value="p-type_atpase"/>
    <property type="match status" value="1"/>
</dbReference>
<feature type="domain" description="P-type ATPase A" evidence="11">
    <location>
        <begin position="419"/>
        <end position="534"/>
    </location>
</feature>
<name>A0A9X2Q3Y1_9BACT</name>
<dbReference type="Pfam" id="PF04191">
    <property type="entry name" value="PEMT"/>
    <property type="match status" value="1"/>
</dbReference>
<dbReference type="Gene3D" id="3.40.50.1000">
    <property type="entry name" value="HAD superfamily/HAD-like"/>
    <property type="match status" value="1"/>
</dbReference>
<dbReference type="Proteomes" id="UP001155027">
    <property type="component" value="Unassembled WGS sequence"/>
</dbReference>
<evidence type="ECO:0000256" key="1">
    <source>
        <dbReference type="ARBA" id="ARBA00004127"/>
    </source>
</evidence>
<dbReference type="EC" id="7.2.2.12" evidence="8"/>
<dbReference type="GO" id="GO:0005886">
    <property type="term" value="C:plasma membrane"/>
    <property type="evidence" value="ECO:0007669"/>
    <property type="project" value="UniProtKB-SubCell"/>
</dbReference>
<dbReference type="InterPro" id="IPR059000">
    <property type="entry name" value="ATPase_P-type_domA"/>
</dbReference>
<feature type="transmembrane region" description="Helical" evidence="10">
    <location>
        <begin position="585"/>
        <end position="609"/>
    </location>
</feature>
<feature type="transmembrane region" description="Helical" evidence="10">
    <location>
        <begin position="898"/>
        <end position="916"/>
    </location>
</feature>
<dbReference type="SUPFAM" id="SSF81665">
    <property type="entry name" value="Calcium ATPase, transmembrane domain M"/>
    <property type="match status" value="1"/>
</dbReference>
<dbReference type="InterPro" id="IPR007318">
    <property type="entry name" value="Phopholipid_MeTrfase"/>
</dbReference>
<proteinExistence type="inferred from homology"/>
<reference evidence="12" key="1">
    <citation type="submission" date="2022-08" db="EMBL/GenBank/DDBJ databases">
        <title>Genomic Encyclopedia of Type Strains, Phase V (KMG-V): Genome sequencing to study the core and pangenomes of soil and plant-associated prokaryotes.</title>
        <authorList>
            <person name="Whitman W."/>
        </authorList>
    </citation>
    <scope>NUCLEOTIDE SEQUENCE</scope>
    <source>
        <strain evidence="12">0</strain>
    </source>
</reference>
<dbReference type="InterPro" id="IPR008250">
    <property type="entry name" value="ATPase_P-typ_transduc_dom_A_sf"/>
</dbReference>
<dbReference type="SFLD" id="SFLDS00003">
    <property type="entry name" value="Haloacid_Dehalogenase"/>
    <property type="match status" value="1"/>
</dbReference>
<dbReference type="PANTHER" id="PTHR48085:SF5">
    <property type="entry name" value="CADMIUM_ZINC-TRANSPORTING ATPASE HMA4-RELATED"/>
    <property type="match status" value="1"/>
</dbReference>
<dbReference type="PANTHER" id="PTHR48085">
    <property type="entry name" value="CADMIUM/ZINC-TRANSPORTING ATPASE HMA2-RELATED"/>
    <property type="match status" value="1"/>
</dbReference>
<evidence type="ECO:0000256" key="2">
    <source>
        <dbReference type="ARBA" id="ARBA00006024"/>
    </source>
</evidence>
<keyword evidence="10" id="KW-0067">ATP-binding</keyword>
<dbReference type="NCBIfam" id="TIGR01525">
    <property type="entry name" value="ATPase-IB_hvy"/>
    <property type="match status" value="1"/>
</dbReference>
<keyword evidence="10" id="KW-1003">Cell membrane</keyword>
<feature type="transmembrane region" description="Helical" evidence="10">
    <location>
        <begin position="337"/>
        <end position="355"/>
    </location>
</feature>
<feature type="transmembrane region" description="Helical" evidence="10">
    <location>
        <begin position="312"/>
        <end position="331"/>
    </location>
</feature>